<feature type="signal peptide" evidence="1">
    <location>
        <begin position="1"/>
        <end position="32"/>
    </location>
</feature>
<organism evidence="2 3">
    <name type="scientific">[Mycobacterium] burgundiense</name>
    <dbReference type="NCBI Taxonomy" id="3064286"/>
    <lineage>
        <taxon>Bacteria</taxon>
        <taxon>Bacillati</taxon>
        <taxon>Actinomycetota</taxon>
        <taxon>Actinomycetes</taxon>
        <taxon>Mycobacteriales</taxon>
        <taxon>Mycobacteriaceae</taxon>
        <taxon>Mycolicibacterium</taxon>
    </lineage>
</organism>
<accession>A0ABN9MUT1</accession>
<keyword evidence="1" id="KW-0732">Signal</keyword>
<dbReference type="RefSeq" id="WP_308480729.1">
    <property type="nucleotide sequence ID" value="NZ_OY726397.1"/>
</dbReference>
<sequence length="190" mass="19421">MISIDANRANPVRAGRRLGLAAGALLAAAAIAGCSAGQVSQTAVQEPAVNGSLVTIGEIAVRNIHIQAVETGDALEPGQEVDLIFTATNQSQEQADRLVRVTSEVGEVTITGNREVPVAGILAVGTPDGAAELSQIEAADRAEATVALNQPIRNGLTYDFTFEFQRAGEATVAVPISAGDAPRQGGSGNH</sequence>
<dbReference type="Pfam" id="PF04314">
    <property type="entry name" value="PCuAC"/>
    <property type="match status" value="1"/>
</dbReference>
<evidence type="ECO:0008006" key="4">
    <source>
        <dbReference type="Google" id="ProtNLM"/>
    </source>
</evidence>
<feature type="chain" id="PRO_5046924648" description="Lipoprotein LpqE" evidence="1">
    <location>
        <begin position="33"/>
        <end position="190"/>
    </location>
</feature>
<evidence type="ECO:0000313" key="2">
    <source>
        <dbReference type="EMBL" id="CAJ1495412.1"/>
    </source>
</evidence>
<protein>
    <recommendedName>
        <fullName evidence="4">Lipoprotein LpqE</fullName>
    </recommendedName>
</protein>
<name>A0ABN9MUT1_9MYCO</name>
<dbReference type="InterPro" id="IPR036182">
    <property type="entry name" value="PCuAC_sf"/>
</dbReference>
<dbReference type="EMBL" id="OY726397">
    <property type="protein sequence ID" value="CAJ1495412.1"/>
    <property type="molecule type" value="Genomic_DNA"/>
</dbReference>
<dbReference type="Proteomes" id="UP001190465">
    <property type="component" value="Chromosome"/>
</dbReference>
<dbReference type="InterPro" id="IPR007410">
    <property type="entry name" value="LpqE-like"/>
</dbReference>
<dbReference type="Gene3D" id="2.60.40.1890">
    <property type="entry name" value="PCu(A)C copper chaperone"/>
    <property type="match status" value="1"/>
</dbReference>
<proteinExistence type="predicted"/>
<reference evidence="2 3" key="1">
    <citation type="submission" date="2023-08" db="EMBL/GenBank/DDBJ databases">
        <authorList>
            <person name="Folkvardsen B D."/>
            <person name="Norman A."/>
        </authorList>
    </citation>
    <scope>NUCLEOTIDE SEQUENCE [LARGE SCALE GENOMIC DNA]</scope>
    <source>
        <strain evidence="2 3">Mu0053</strain>
    </source>
</reference>
<evidence type="ECO:0000256" key="1">
    <source>
        <dbReference type="SAM" id="SignalP"/>
    </source>
</evidence>
<evidence type="ECO:0000313" key="3">
    <source>
        <dbReference type="Proteomes" id="UP001190465"/>
    </source>
</evidence>
<keyword evidence="3" id="KW-1185">Reference proteome</keyword>
<gene>
    <name evidence="2" type="ORF">MU0053_000376</name>
</gene>